<evidence type="ECO:0000313" key="2">
    <source>
        <dbReference type="Proteomes" id="UP001163321"/>
    </source>
</evidence>
<sequence>MTGVPDEAADLPQVAVPAAGIDTRAVAIGGETAKTLEALRNHSQFYALRQLVQSNPAALPSVLHRIGAQSTELLRLINQNQDRFVQMLNEPIGTLGVVSASSTACAAPNLPPGEMEHMMASISGGGLESLDGGARSGTWTAGHALCYLKKKQQQSIGCFERLDVIQAYMACDKNEALASNFLMDSGDSFGGGAAGSAAVEQGEDNDDIYG</sequence>
<proteinExistence type="predicted"/>
<protein>
    <submittedName>
        <fullName evidence="1">Uncharacterized protein</fullName>
    </submittedName>
</protein>
<reference evidence="1 2" key="1">
    <citation type="journal article" date="2022" name="bioRxiv">
        <title>The genome of the oomycete Peronosclerospora sorghi, a cosmopolitan pathogen of maize and sorghum, is inflated with dispersed pseudogenes.</title>
        <authorList>
            <person name="Fletcher K."/>
            <person name="Martin F."/>
            <person name="Isakeit T."/>
            <person name="Cavanaugh K."/>
            <person name="Magill C."/>
            <person name="Michelmore R."/>
        </authorList>
    </citation>
    <scope>NUCLEOTIDE SEQUENCE [LARGE SCALE GENOMIC DNA]</scope>
    <source>
        <strain evidence="1">P6</strain>
    </source>
</reference>
<accession>A0ACC0WJJ5</accession>
<dbReference type="EMBL" id="CM047591">
    <property type="protein sequence ID" value="KAI9918567.1"/>
    <property type="molecule type" value="Genomic_DNA"/>
</dbReference>
<evidence type="ECO:0000313" key="1">
    <source>
        <dbReference type="EMBL" id="KAI9918567.1"/>
    </source>
</evidence>
<gene>
    <name evidence="1" type="ORF">PsorP6_012234</name>
</gene>
<organism evidence="1 2">
    <name type="scientific">Peronosclerospora sorghi</name>
    <dbReference type="NCBI Taxonomy" id="230839"/>
    <lineage>
        <taxon>Eukaryota</taxon>
        <taxon>Sar</taxon>
        <taxon>Stramenopiles</taxon>
        <taxon>Oomycota</taxon>
        <taxon>Peronosporomycetes</taxon>
        <taxon>Peronosporales</taxon>
        <taxon>Peronosporaceae</taxon>
        <taxon>Peronosclerospora</taxon>
    </lineage>
</organism>
<name>A0ACC0WJJ5_9STRA</name>
<dbReference type="Proteomes" id="UP001163321">
    <property type="component" value="Chromosome 12"/>
</dbReference>
<comment type="caution">
    <text evidence="1">The sequence shown here is derived from an EMBL/GenBank/DDBJ whole genome shotgun (WGS) entry which is preliminary data.</text>
</comment>
<keyword evidence="2" id="KW-1185">Reference proteome</keyword>